<dbReference type="GO" id="GO:0046872">
    <property type="term" value="F:metal ion binding"/>
    <property type="evidence" value="ECO:0007669"/>
    <property type="project" value="UniProtKB-KW"/>
</dbReference>
<gene>
    <name evidence="4" type="ORF">ACFQE1_03095</name>
</gene>
<dbReference type="SUPFAM" id="SSF53649">
    <property type="entry name" value="Alkaline phosphatase-like"/>
    <property type="match status" value="1"/>
</dbReference>
<comment type="caution">
    <text evidence="4">The sequence shown here is derived from an EMBL/GenBank/DDBJ whole genome shotgun (WGS) entry which is preliminary data.</text>
</comment>
<dbReference type="Pfam" id="PF00884">
    <property type="entry name" value="Sulfatase"/>
    <property type="match status" value="1"/>
</dbReference>
<dbReference type="Gene3D" id="3.40.720.10">
    <property type="entry name" value="Alkaline Phosphatase, subunit A"/>
    <property type="match status" value="1"/>
</dbReference>
<dbReference type="PANTHER" id="PTHR45953:SF1">
    <property type="entry name" value="IDURONATE 2-SULFATASE"/>
    <property type="match status" value="1"/>
</dbReference>
<dbReference type="Proteomes" id="UP001596328">
    <property type="component" value="Unassembled WGS sequence"/>
</dbReference>
<keyword evidence="5" id="KW-1185">Reference proteome</keyword>
<accession>A0ABD5RVW4</accession>
<organism evidence="4 5">
    <name type="scientific">Halobium palmae</name>
    <dbReference type="NCBI Taxonomy" id="1776492"/>
    <lineage>
        <taxon>Archaea</taxon>
        <taxon>Methanobacteriati</taxon>
        <taxon>Methanobacteriota</taxon>
        <taxon>Stenosarchaea group</taxon>
        <taxon>Halobacteria</taxon>
        <taxon>Halobacteriales</taxon>
        <taxon>Haloferacaceae</taxon>
        <taxon>Halobium</taxon>
    </lineage>
</organism>
<sequence length="467" mass="52180">MTIGDSPNVLLIVSDQHRFDWLGTNAEVPVRTPNLDGLVDRGVRFTNAVTPSPTCGPARACLASGNEYDRCGVPSNFSSFPPSRSTYYERLRDDAGYHVVGCGKFDLHKPEYTWGPDGTFLLDEWGFSGGIDSAGKGDAVISWDKGLSDPYMAYLDREGLAETHVQDLLYERHSFHADEAYENTSPTPLPHEAYIDNYIGRNGIRLLDEAPEDRPWHLVVNFAGPHEPMDVSEEMHGWYRDPDVEFPGPTATDDDLDPETHQEIRRNYAAMIENVDRWVGRYLAELDDRGELEDTIVVFTSDHGEMLGDFGLWEKQHPYQASVGVPLIVAGPGVRTGDVLEEPTSLLDLHATFLDFAGVDAGDVDSVSLRPLLVDESEDHRDVAHAGYRSWRMAFDGRYKLVTGYDPADPEAAVRSYARPFASSPTDLSDCRHVLFDLDRNEREDVSDSHPEITESLFESIRRTAAL</sequence>
<evidence type="ECO:0000256" key="1">
    <source>
        <dbReference type="ARBA" id="ARBA00022723"/>
    </source>
</evidence>
<dbReference type="EMBL" id="JBHSWU010000015">
    <property type="protein sequence ID" value="MFC6723395.1"/>
    <property type="molecule type" value="Genomic_DNA"/>
</dbReference>
<feature type="domain" description="Sulfatase N-terminal" evidence="3">
    <location>
        <begin position="7"/>
        <end position="359"/>
    </location>
</feature>
<reference evidence="4 5" key="1">
    <citation type="journal article" date="2019" name="Int. J. Syst. Evol. Microbiol.">
        <title>The Global Catalogue of Microorganisms (GCM) 10K type strain sequencing project: providing services to taxonomists for standard genome sequencing and annotation.</title>
        <authorList>
            <consortium name="The Broad Institute Genomics Platform"/>
            <consortium name="The Broad Institute Genome Sequencing Center for Infectious Disease"/>
            <person name="Wu L."/>
            <person name="Ma J."/>
        </authorList>
    </citation>
    <scope>NUCLEOTIDE SEQUENCE [LARGE SCALE GENOMIC DNA]</scope>
    <source>
        <strain evidence="4 5">NBRC 111368</strain>
    </source>
</reference>
<evidence type="ECO:0000313" key="4">
    <source>
        <dbReference type="EMBL" id="MFC6723395.1"/>
    </source>
</evidence>
<dbReference type="PANTHER" id="PTHR45953">
    <property type="entry name" value="IDURONATE 2-SULFATASE"/>
    <property type="match status" value="1"/>
</dbReference>
<name>A0ABD5RVW4_9EURY</name>
<proteinExistence type="predicted"/>
<keyword evidence="2" id="KW-0378">Hydrolase</keyword>
<evidence type="ECO:0000313" key="5">
    <source>
        <dbReference type="Proteomes" id="UP001596328"/>
    </source>
</evidence>
<dbReference type="InterPro" id="IPR017850">
    <property type="entry name" value="Alkaline_phosphatase_core_sf"/>
</dbReference>
<evidence type="ECO:0000259" key="3">
    <source>
        <dbReference type="Pfam" id="PF00884"/>
    </source>
</evidence>
<dbReference type="GO" id="GO:0016787">
    <property type="term" value="F:hydrolase activity"/>
    <property type="evidence" value="ECO:0007669"/>
    <property type="project" value="UniProtKB-KW"/>
</dbReference>
<keyword evidence="1" id="KW-0479">Metal-binding</keyword>
<dbReference type="AlphaFoldDB" id="A0ABD5RVW4"/>
<protein>
    <submittedName>
        <fullName evidence="4">Sulfatase</fullName>
    </submittedName>
</protein>
<evidence type="ECO:0000256" key="2">
    <source>
        <dbReference type="ARBA" id="ARBA00022801"/>
    </source>
</evidence>
<dbReference type="InterPro" id="IPR000917">
    <property type="entry name" value="Sulfatase_N"/>
</dbReference>